<reference evidence="2 3" key="1">
    <citation type="submission" date="2016-04" db="EMBL/GenBank/DDBJ databases">
        <title>A degradative enzymes factory behind the ericoid mycorrhizal symbiosis.</title>
        <authorList>
            <consortium name="DOE Joint Genome Institute"/>
            <person name="Martino E."/>
            <person name="Morin E."/>
            <person name="Grelet G."/>
            <person name="Kuo A."/>
            <person name="Kohler A."/>
            <person name="Daghino S."/>
            <person name="Barry K."/>
            <person name="Choi C."/>
            <person name="Cichocki N."/>
            <person name="Clum A."/>
            <person name="Copeland A."/>
            <person name="Hainaut M."/>
            <person name="Haridas S."/>
            <person name="Labutti K."/>
            <person name="Lindquist E."/>
            <person name="Lipzen A."/>
            <person name="Khouja H.-R."/>
            <person name="Murat C."/>
            <person name="Ohm R."/>
            <person name="Olson A."/>
            <person name="Spatafora J."/>
            <person name="Veneault-Fourrey C."/>
            <person name="Henrissat B."/>
            <person name="Grigoriev I."/>
            <person name="Martin F."/>
            <person name="Perotto S."/>
        </authorList>
    </citation>
    <scope>NUCLEOTIDE SEQUENCE [LARGE SCALE GENOMIC DNA]</scope>
    <source>
        <strain evidence="2 3">F</strain>
    </source>
</reference>
<feature type="domain" description="Heterokaryon incompatibility" evidence="1">
    <location>
        <begin position="38"/>
        <end position="186"/>
    </location>
</feature>
<dbReference type="Proteomes" id="UP000235786">
    <property type="component" value="Unassembled WGS sequence"/>
</dbReference>
<keyword evidence="3" id="KW-1185">Reference proteome</keyword>
<proteinExistence type="predicted"/>
<name>A0A2J6QVE3_HYAVF</name>
<dbReference type="OrthoDB" id="3557394at2759"/>
<sequence length="595" mass="66601">MDPLPLDHIRLLHIEAAADESPIRCRLVITSLEASPPYEALSYTWGSTEQDSTITCDNAPKFVTENLYDALKYLRNAEHERIMWIDAVCINQSNDRERTEQVAIMKVIYAKASRVVIWLGRETVEDEGAFSLLNNFKELFAKHGSVKVGPSPGQSLGFPPYFDPQWASLVRLFQREWFQRIWVVQEATMACEAIVVCGSYSVSWEDLSNFAQSIRHHGHIGPYPVDFPVPRVPGIFCTILVNYLNIAHKTQDKTWDILGILRLTRKYRSTDPRDKVFALAGVVTNLENMSIAADYRLSTEEVYLSVAVHYLENLKNMDLLGNAGVSSAPQNPKLPSWVPDWSHDNDRRSLLSGVAKRRGMCASGDTQPTLSISADRKILTVRGAIIDTISHINTTILIGEEDAQFDHGTAAGMARIGLRAKISFEGYLDFAEAAHKFPAGHGREESLWRTLCCDITMEIPSRRAPAEYAKAWTLVRQQLQATGADGSLDWSKIDKQDLIPENQLHYVALMNSIGVDTAGRNLCVTAGGYLGHVFSGSQIGDKICILFGAYVPFVLREEKDGFYRLVGECYVHGVMDGEVIKERDIEALSRDFQLL</sequence>
<dbReference type="Pfam" id="PF26639">
    <property type="entry name" value="Het-6_barrel"/>
    <property type="match status" value="1"/>
</dbReference>
<dbReference type="PANTHER" id="PTHR24148">
    <property type="entry name" value="ANKYRIN REPEAT DOMAIN-CONTAINING PROTEIN 39 HOMOLOG-RELATED"/>
    <property type="match status" value="1"/>
</dbReference>
<accession>A0A2J6QVE3</accession>
<dbReference type="InterPro" id="IPR010730">
    <property type="entry name" value="HET"/>
</dbReference>
<evidence type="ECO:0000259" key="1">
    <source>
        <dbReference type="Pfam" id="PF06985"/>
    </source>
</evidence>
<gene>
    <name evidence="2" type="ORF">L207DRAFT_549476</name>
</gene>
<protein>
    <submittedName>
        <fullName evidence="2">HET-domain-containing protein</fullName>
    </submittedName>
</protein>
<dbReference type="AlphaFoldDB" id="A0A2J6QVE3"/>
<dbReference type="STRING" id="1149755.A0A2J6QVE3"/>
<evidence type="ECO:0000313" key="2">
    <source>
        <dbReference type="EMBL" id="PMD30231.1"/>
    </source>
</evidence>
<organism evidence="2 3">
    <name type="scientific">Hyaloscypha variabilis (strain UAMH 11265 / GT02V1 / F)</name>
    <name type="common">Meliniomyces variabilis</name>
    <dbReference type="NCBI Taxonomy" id="1149755"/>
    <lineage>
        <taxon>Eukaryota</taxon>
        <taxon>Fungi</taxon>
        <taxon>Dikarya</taxon>
        <taxon>Ascomycota</taxon>
        <taxon>Pezizomycotina</taxon>
        <taxon>Leotiomycetes</taxon>
        <taxon>Helotiales</taxon>
        <taxon>Hyaloscyphaceae</taxon>
        <taxon>Hyaloscypha</taxon>
        <taxon>Hyaloscypha variabilis</taxon>
    </lineage>
</organism>
<dbReference type="PANTHER" id="PTHR24148:SF82">
    <property type="entry name" value="HETEROKARYON INCOMPATIBILITY DOMAIN-CONTAINING PROTEIN"/>
    <property type="match status" value="1"/>
</dbReference>
<dbReference type="Pfam" id="PF06985">
    <property type="entry name" value="HET"/>
    <property type="match status" value="1"/>
</dbReference>
<dbReference type="InterPro" id="IPR052895">
    <property type="entry name" value="HetReg/Transcr_Mod"/>
</dbReference>
<evidence type="ECO:0000313" key="3">
    <source>
        <dbReference type="Proteomes" id="UP000235786"/>
    </source>
</evidence>
<dbReference type="EMBL" id="KZ613968">
    <property type="protein sequence ID" value="PMD30231.1"/>
    <property type="molecule type" value="Genomic_DNA"/>
</dbReference>